<sequence>MMTFYPIPLILMLIGPDISQADHRRRVTFETQIISFKLGNSYKSLLNSTTKFQIKK</sequence>
<dbReference type="EMBL" id="NCKV01060969">
    <property type="protein sequence ID" value="RWS00086.1"/>
    <property type="molecule type" value="Genomic_DNA"/>
</dbReference>
<dbReference type="VEuPathDB" id="VectorBase:LDEU014507"/>
<comment type="caution">
    <text evidence="1">The sequence shown here is derived from an EMBL/GenBank/DDBJ whole genome shotgun (WGS) entry which is preliminary data.</text>
</comment>
<reference evidence="1 2" key="1">
    <citation type="journal article" date="2018" name="Gigascience">
        <title>Genomes of trombidid mites reveal novel predicted allergens and laterally-transferred genes associated with secondary metabolism.</title>
        <authorList>
            <person name="Dong X."/>
            <person name="Chaisiri K."/>
            <person name="Xia D."/>
            <person name="Armstrong S.D."/>
            <person name="Fang Y."/>
            <person name="Donnelly M.J."/>
            <person name="Kadowaki T."/>
            <person name="McGarry J.W."/>
            <person name="Darby A.C."/>
            <person name="Makepeace B.L."/>
        </authorList>
    </citation>
    <scope>NUCLEOTIDE SEQUENCE [LARGE SCALE GENOMIC DNA]</scope>
    <source>
        <strain evidence="1">UoL-UT</strain>
    </source>
</reference>
<dbReference type="AlphaFoldDB" id="A0A443QAN5"/>
<evidence type="ECO:0000313" key="2">
    <source>
        <dbReference type="Proteomes" id="UP000288716"/>
    </source>
</evidence>
<dbReference type="Proteomes" id="UP000288716">
    <property type="component" value="Unassembled WGS sequence"/>
</dbReference>
<name>A0A443QAN5_9ACAR</name>
<accession>A0A443QAN5</accession>
<gene>
    <name evidence="1" type="ORF">B4U80_10644</name>
</gene>
<proteinExistence type="predicted"/>
<protein>
    <submittedName>
        <fullName evidence="1">Uncharacterized protein</fullName>
    </submittedName>
</protein>
<organism evidence="1 2">
    <name type="scientific">Leptotrombidium deliense</name>
    <dbReference type="NCBI Taxonomy" id="299467"/>
    <lineage>
        <taxon>Eukaryota</taxon>
        <taxon>Metazoa</taxon>
        <taxon>Ecdysozoa</taxon>
        <taxon>Arthropoda</taxon>
        <taxon>Chelicerata</taxon>
        <taxon>Arachnida</taxon>
        <taxon>Acari</taxon>
        <taxon>Acariformes</taxon>
        <taxon>Trombidiformes</taxon>
        <taxon>Prostigmata</taxon>
        <taxon>Anystina</taxon>
        <taxon>Parasitengona</taxon>
        <taxon>Trombiculoidea</taxon>
        <taxon>Trombiculidae</taxon>
        <taxon>Leptotrombidium</taxon>
    </lineage>
</organism>
<evidence type="ECO:0000313" key="1">
    <source>
        <dbReference type="EMBL" id="RWS00086.1"/>
    </source>
</evidence>
<keyword evidence="2" id="KW-1185">Reference proteome</keyword>